<organism evidence="1 2">
    <name type="scientific">Spiromyces aspiralis</name>
    <dbReference type="NCBI Taxonomy" id="68401"/>
    <lineage>
        <taxon>Eukaryota</taxon>
        <taxon>Fungi</taxon>
        <taxon>Fungi incertae sedis</taxon>
        <taxon>Zoopagomycota</taxon>
        <taxon>Kickxellomycotina</taxon>
        <taxon>Kickxellomycetes</taxon>
        <taxon>Kickxellales</taxon>
        <taxon>Kickxellaceae</taxon>
        <taxon>Spiromyces</taxon>
    </lineage>
</organism>
<evidence type="ECO:0000313" key="1">
    <source>
        <dbReference type="EMBL" id="KAJ1673950.1"/>
    </source>
</evidence>
<accession>A0ACC1HD86</accession>
<gene>
    <name evidence="1" type="ORF">EV182_004258</name>
</gene>
<keyword evidence="2" id="KW-1185">Reference proteome</keyword>
<evidence type="ECO:0000313" key="2">
    <source>
        <dbReference type="Proteomes" id="UP001145114"/>
    </source>
</evidence>
<proteinExistence type="predicted"/>
<sequence>MFNALLGMGAQRQALQNVSSTEHTANNTNTAIYASMTVFSLLGGGIINLLGVRLPLLLSGLTYALNTGSYIYAEHRGPSALPFVIVSAVLMGVGAGVLWSGQGMVVISYPKEYHRGRFTAFFWVLFNLGGVIGAAILFGISRERDSVSHISLGAYIAILAVQCLGSLVAFALIPPARVVRRDGAYVTGMQQATSGITEARQVLRMFVNPWLLAFLPMSFASNFFYTYRFNQYNARLFWPRTRGFNNIFYWAMQSAGAFAVSLVLDRQAWPRRRRALIAVALITVLYNAVWLGTLMVEVFDADRVIAAGLYDIGDQQGRSAAGAILVYAISGACDAVWQVLAYWFIGNMASDPQIAARYVSFYKCVQSLGSVVAWQLDSRGVRPLVQLIVNWALIDFSLPFMFYISARTKDTLANYSGPQSVDPSRHSLVSRELEGSHGPPSIR</sequence>
<dbReference type="EMBL" id="JAMZIH010006410">
    <property type="protein sequence ID" value="KAJ1673950.1"/>
    <property type="molecule type" value="Genomic_DNA"/>
</dbReference>
<reference evidence="1" key="1">
    <citation type="submission" date="2022-06" db="EMBL/GenBank/DDBJ databases">
        <title>Phylogenomic reconstructions and comparative analyses of Kickxellomycotina fungi.</title>
        <authorList>
            <person name="Reynolds N.K."/>
            <person name="Stajich J.E."/>
            <person name="Barry K."/>
            <person name="Grigoriev I.V."/>
            <person name="Crous P."/>
            <person name="Smith M.E."/>
        </authorList>
    </citation>
    <scope>NUCLEOTIDE SEQUENCE</scope>
    <source>
        <strain evidence="1">RSA 2271</strain>
    </source>
</reference>
<name>A0ACC1HD86_9FUNG</name>
<protein>
    <submittedName>
        <fullName evidence="1">Uncharacterized protein</fullName>
    </submittedName>
</protein>
<comment type="caution">
    <text evidence="1">The sequence shown here is derived from an EMBL/GenBank/DDBJ whole genome shotgun (WGS) entry which is preliminary data.</text>
</comment>
<dbReference type="Proteomes" id="UP001145114">
    <property type="component" value="Unassembled WGS sequence"/>
</dbReference>